<dbReference type="NCBIfam" id="TIGR00705">
    <property type="entry name" value="SppA_67K"/>
    <property type="match status" value="1"/>
</dbReference>
<dbReference type="InterPro" id="IPR029045">
    <property type="entry name" value="ClpP/crotonase-like_dom_sf"/>
</dbReference>
<dbReference type="PIRSF" id="PIRSF001217">
    <property type="entry name" value="Protease_4_SppA"/>
    <property type="match status" value="1"/>
</dbReference>
<dbReference type="GO" id="GO:0008236">
    <property type="term" value="F:serine-type peptidase activity"/>
    <property type="evidence" value="ECO:0007669"/>
    <property type="project" value="UniProtKB-KW"/>
</dbReference>
<proteinExistence type="inferred from homology"/>
<evidence type="ECO:0000256" key="4">
    <source>
        <dbReference type="ARBA" id="ARBA00022801"/>
    </source>
</evidence>
<dbReference type="EMBL" id="ADMC01000027">
    <property type="protein sequence ID" value="EHP45968.1"/>
    <property type="molecule type" value="Genomic_DNA"/>
</dbReference>
<feature type="active site" description="Proton donor/acceptor" evidence="7">
    <location>
        <position position="197"/>
    </location>
</feature>
<dbReference type="SUPFAM" id="SSF52096">
    <property type="entry name" value="ClpP/crotonase"/>
    <property type="match status" value="2"/>
</dbReference>
<sequence length="598" mass="66538">MKSFLKYTLATIVGVIIVNFILLLIGFAIIGTLSKLGEQVVDVKENSILRIQLNNAIPDRSSNNPFSDFSLFSFKPGISLGLNDILKNIEKASRDPRIQGIYLDLTDIQSNFGGLATTEEIREALKDFKKSGKFIYSYANMGYSQKSYYLATVADSIFVNPETPLMLMGMGGTTFFYKDMLDKIGIKVDIVKVGKYKSAVEPFTQTEMSASNREQIEVYLHSLWGTLLQGISNTRSISVDSLNSLADQVEFRSPLEEKAYGLFDGVLYEDQVLALLKEKCGRKEKDKLNFIKLSDYRKASPSSTKFVKEKIAIIYASGEILFEQTEKTIGPELAETIRKAREDQNVKAIVLRVNSPGGSALTSDIIWREVSLATQVKPVIVSMGNVAASGGYYISCAADTIVADPMTLTGSIGIYGQFFSGEKLIKDKMGITSSVVKTNEHSDFGGGYPLPLPISNRPLTPYEKNVLQKYIEKGYETFLNRVAQGRHMTRDEVHEIAQGRVWTGKDAVKVGLVDVLGGLDDAIQIAAQKAKVSDYRIVEYPTEKDFMQELLNSFSASIKTNILKNELGDYYETFRQLQNTLNMPEGLITRIPYDIDIN</sequence>
<dbReference type="InterPro" id="IPR047272">
    <property type="entry name" value="S49_SppA_C"/>
</dbReference>
<evidence type="ECO:0000256" key="8">
    <source>
        <dbReference type="SAM" id="Phobius"/>
    </source>
</evidence>
<accession>H1DJW8</accession>
<keyword evidence="3" id="KW-0645">Protease</keyword>
<comment type="subcellular location">
    <subcellularLocation>
        <location evidence="1">Membrane</location>
    </subcellularLocation>
</comment>
<dbReference type="PANTHER" id="PTHR33209:SF1">
    <property type="entry name" value="PEPTIDASE S49 DOMAIN-CONTAINING PROTEIN"/>
    <property type="match status" value="1"/>
</dbReference>
<keyword evidence="4" id="KW-0378">Hydrolase</keyword>
<feature type="domain" description="Peptidase S49" evidence="9">
    <location>
        <begin position="128"/>
        <end position="279"/>
    </location>
</feature>
<dbReference type="STRING" id="742817.HMPREF9449_02554"/>
<dbReference type="PANTHER" id="PTHR33209">
    <property type="entry name" value="PROTEASE 4"/>
    <property type="match status" value="1"/>
</dbReference>
<keyword evidence="5" id="KW-0720">Serine protease</keyword>
<keyword evidence="8" id="KW-1133">Transmembrane helix</keyword>
<dbReference type="CDD" id="cd07018">
    <property type="entry name" value="S49_SppA_67K_type"/>
    <property type="match status" value="1"/>
</dbReference>
<evidence type="ECO:0000256" key="3">
    <source>
        <dbReference type="ARBA" id="ARBA00022670"/>
    </source>
</evidence>
<keyword evidence="6 8" id="KW-0472">Membrane</keyword>
<dbReference type="CDD" id="cd07023">
    <property type="entry name" value="S49_Sppa_N_C"/>
    <property type="match status" value="1"/>
</dbReference>
<keyword evidence="11" id="KW-1185">Reference proteome</keyword>
<evidence type="ECO:0000256" key="2">
    <source>
        <dbReference type="ARBA" id="ARBA00008683"/>
    </source>
</evidence>
<dbReference type="AlphaFoldDB" id="H1DJW8"/>
<comment type="caution">
    <text evidence="10">The sequence shown here is derived from an EMBL/GenBank/DDBJ whole genome shotgun (WGS) entry which is preliminary data.</text>
</comment>
<evidence type="ECO:0000256" key="7">
    <source>
        <dbReference type="PIRSR" id="PIRSR001217-1"/>
    </source>
</evidence>
<dbReference type="Pfam" id="PF01343">
    <property type="entry name" value="Peptidase_S49"/>
    <property type="match status" value="2"/>
</dbReference>
<keyword evidence="8" id="KW-0812">Transmembrane</keyword>
<dbReference type="RefSeq" id="WP_009137698.1">
    <property type="nucleotide sequence ID" value="NZ_JH594597.1"/>
</dbReference>
<dbReference type="GO" id="GO:0006465">
    <property type="term" value="P:signal peptide processing"/>
    <property type="evidence" value="ECO:0007669"/>
    <property type="project" value="InterPro"/>
</dbReference>
<feature type="transmembrane region" description="Helical" evidence="8">
    <location>
        <begin position="7"/>
        <end position="30"/>
    </location>
</feature>
<evidence type="ECO:0000259" key="9">
    <source>
        <dbReference type="Pfam" id="PF01343"/>
    </source>
</evidence>
<evidence type="ECO:0000256" key="6">
    <source>
        <dbReference type="ARBA" id="ARBA00023136"/>
    </source>
</evidence>
<feature type="domain" description="Peptidase S49" evidence="9">
    <location>
        <begin position="374"/>
        <end position="532"/>
    </location>
</feature>
<protein>
    <submittedName>
        <fullName evidence="10">Signal peptide peptidase SppA, 67K type</fullName>
    </submittedName>
</protein>
<dbReference type="InterPro" id="IPR004634">
    <property type="entry name" value="Pept_S49_pIV"/>
</dbReference>
<dbReference type="PATRIC" id="fig|742817.3.peg.2736"/>
<dbReference type="Gene3D" id="3.90.226.10">
    <property type="entry name" value="2-enoyl-CoA Hydratase, Chain A, domain 1"/>
    <property type="match status" value="4"/>
</dbReference>
<dbReference type="NCBIfam" id="TIGR00706">
    <property type="entry name" value="SppA_dom"/>
    <property type="match status" value="1"/>
</dbReference>
<organism evidence="10 11">
    <name type="scientific">Odoribacter laneus YIT 12061</name>
    <dbReference type="NCBI Taxonomy" id="742817"/>
    <lineage>
        <taxon>Bacteria</taxon>
        <taxon>Pseudomonadati</taxon>
        <taxon>Bacteroidota</taxon>
        <taxon>Bacteroidia</taxon>
        <taxon>Bacteroidales</taxon>
        <taxon>Odoribacteraceae</taxon>
        <taxon>Odoribacter</taxon>
    </lineage>
</organism>
<feature type="active site" description="Nucleophile" evidence="7">
    <location>
        <position position="389"/>
    </location>
</feature>
<evidence type="ECO:0000313" key="11">
    <source>
        <dbReference type="Proteomes" id="UP000004892"/>
    </source>
</evidence>
<dbReference type="HOGENOM" id="CLU_008856_1_1_10"/>
<evidence type="ECO:0000313" key="10">
    <source>
        <dbReference type="EMBL" id="EHP45968.1"/>
    </source>
</evidence>
<name>H1DJW8_9BACT</name>
<dbReference type="Proteomes" id="UP000004892">
    <property type="component" value="Unassembled WGS sequence"/>
</dbReference>
<dbReference type="eggNOG" id="COG0616">
    <property type="taxonomic scope" value="Bacteria"/>
</dbReference>
<dbReference type="GeneID" id="98070091"/>
<evidence type="ECO:0000256" key="5">
    <source>
        <dbReference type="ARBA" id="ARBA00022825"/>
    </source>
</evidence>
<dbReference type="GO" id="GO:0016020">
    <property type="term" value="C:membrane"/>
    <property type="evidence" value="ECO:0007669"/>
    <property type="project" value="UniProtKB-SubCell"/>
</dbReference>
<reference evidence="10 11" key="1">
    <citation type="submission" date="2012-01" db="EMBL/GenBank/DDBJ databases">
        <title>The Genome Sequence of Odoribacter laneus YIT 12061.</title>
        <authorList>
            <consortium name="The Broad Institute Genome Sequencing Platform"/>
            <person name="Earl A."/>
            <person name="Ward D."/>
            <person name="Feldgarden M."/>
            <person name="Gevers D."/>
            <person name="Morotomi M."/>
            <person name="Young S.K."/>
            <person name="Zeng Q."/>
            <person name="Gargeya S."/>
            <person name="Fitzgerald M."/>
            <person name="Haas B."/>
            <person name="Abouelleil A."/>
            <person name="Alvarado L."/>
            <person name="Arachchi H.M."/>
            <person name="Berlin A."/>
            <person name="Chapman S.B."/>
            <person name="Gearin G."/>
            <person name="Goldberg J."/>
            <person name="Griggs A."/>
            <person name="Gujja S."/>
            <person name="Hansen M."/>
            <person name="Heiman D."/>
            <person name="Howarth C."/>
            <person name="Larimer J."/>
            <person name="Lui A."/>
            <person name="MacDonald P.J.P."/>
            <person name="McCowen C."/>
            <person name="Montmayeur A."/>
            <person name="Murphy C."/>
            <person name="Neiman D."/>
            <person name="Pearson M."/>
            <person name="Priest M."/>
            <person name="Roberts A."/>
            <person name="Saif S."/>
            <person name="Shea T."/>
            <person name="Sisk P."/>
            <person name="Stolte C."/>
            <person name="Sykes S."/>
            <person name="Wortman J."/>
            <person name="Nusbaum C."/>
            <person name="Birren B."/>
        </authorList>
    </citation>
    <scope>NUCLEOTIDE SEQUENCE [LARGE SCALE GENOMIC DNA]</scope>
    <source>
        <strain evidence="10 11">YIT 12061</strain>
    </source>
</reference>
<dbReference type="InterPro" id="IPR047217">
    <property type="entry name" value="S49_SppA_67K_type_N"/>
</dbReference>
<dbReference type="InterPro" id="IPR002142">
    <property type="entry name" value="Peptidase_S49"/>
</dbReference>
<dbReference type="InterPro" id="IPR004635">
    <property type="entry name" value="Pept_S49_SppA"/>
</dbReference>
<comment type="similarity">
    <text evidence="2">Belongs to the peptidase S49 family.</text>
</comment>
<evidence type="ECO:0000256" key="1">
    <source>
        <dbReference type="ARBA" id="ARBA00004370"/>
    </source>
</evidence>
<gene>
    <name evidence="10" type="ORF">HMPREF9449_02554</name>
</gene>